<dbReference type="InterPro" id="IPR027443">
    <property type="entry name" value="IPNS-like_sf"/>
</dbReference>
<dbReference type="Gene3D" id="2.60.120.330">
    <property type="entry name" value="B-lactam Antibiotic, Isopenicillin N Synthase, Chain"/>
    <property type="match status" value="1"/>
</dbReference>
<dbReference type="GO" id="GO:0046872">
    <property type="term" value="F:metal ion binding"/>
    <property type="evidence" value="ECO:0007669"/>
    <property type="project" value="UniProtKB-KW"/>
</dbReference>
<evidence type="ECO:0000313" key="5">
    <source>
        <dbReference type="Proteomes" id="UP000243515"/>
    </source>
</evidence>
<keyword evidence="2" id="KW-0560">Oxidoreductase</keyword>
<proteinExistence type="inferred from homology"/>
<dbReference type="InterPro" id="IPR026992">
    <property type="entry name" value="DIOX_N"/>
</dbReference>
<accession>A0A232LVM1</accession>
<comment type="similarity">
    <text evidence="1 2">Belongs to the iron/ascorbate-dependent oxidoreductase family.</text>
</comment>
<evidence type="ECO:0000313" key="4">
    <source>
        <dbReference type="EMBL" id="OXV08078.1"/>
    </source>
</evidence>
<gene>
    <name evidence="4" type="ORF">Egran_04159</name>
</gene>
<evidence type="ECO:0000256" key="2">
    <source>
        <dbReference type="RuleBase" id="RU003682"/>
    </source>
</evidence>
<dbReference type="SUPFAM" id="SSF51197">
    <property type="entry name" value="Clavaminate synthase-like"/>
    <property type="match status" value="1"/>
</dbReference>
<evidence type="ECO:0000256" key="1">
    <source>
        <dbReference type="ARBA" id="ARBA00008056"/>
    </source>
</evidence>
<dbReference type="AlphaFoldDB" id="A0A232LVM1"/>
<dbReference type="InterPro" id="IPR050231">
    <property type="entry name" value="Iron_ascorbate_oxido_reductase"/>
</dbReference>
<dbReference type="GO" id="GO:0016491">
    <property type="term" value="F:oxidoreductase activity"/>
    <property type="evidence" value="ECO:0007669"/>
    <property type="project" value="UniProtKB-KW"/>
</dbReference>
<dbReference type="GO" id="GO:0044283">
    <property type="term" value="P:small molecule biosynthetic process"/>
    <property type="evidence" value="ECO:0007669"/>
    <property type="project" value="UniProtKB-ARBA"/>
</dbReference>
<keyword evidence="2" id="KW-0408">Iron</keyword>
<comment type="caution">
    <text evidence="4">The sequence shown here is derived from an EMBL/GenBank/DDBJ whole genome shotgun (WGS) entry which is preliminary data.</text>
</comment>
<feature type="domain" description="Fe2OG dioxygenase" evidence="3">
    <location>
        <begin position="180"/>
        <end position="293"/>
    </location>
</feature>
<dbReference type="PANTHER" id="PTHR47990">
    <property type="entry name" value="2-OXOGLUTARATE (2OG) AND FE(II)-DEPENDENT OXYGENASE SUPERFAMILY PROTEIN-RELATED"/>
    <property type="match status" value="1"/>
</dbReference>
<name>A0A232LVM1_9EURO</name>
<keyword evidence="5" id="KW-1185">Reference proteome</keyword>
<dbReference type="EMBL" id="NPHW01004332">
    <property type="protein sequence ID" value="OXV08078.1"/>
    <property type="molecule type" value="Genomic_DNA"/>
</dbReference>
<dbReference type="InterPro" id="IPR044861">
    <property type="entry name" value="IPNS-like_FE2OG_OXY"/>
</dbReference>
<protein>
    <recommendedName>
        <fullName evidence="3">Fe2OG dioxygenase domain-containing protein</fullName>
    </recommendedName>
</protein>
<dbReference type="Proteomes" id="UP000243515">
    <property type="component" value="Unassembled WGS sequence"/>
</dbReference>
<sequence>MSAQQSIPCLDFSLFLTGTEEEKQSLCKVLLKGFKDFGFVKLMKHGISDDSIQELFNWNKRFFSLDEDIKMKAPHPPEANPHRGYSSVGQEKLSMVKDYEKGGEREVTEVRDLKESFDLGPPDDEMFPNIWFDDSHLPGFKLFMQSFYECCSGVHSNILCALEMALQLPPNTLKKRCNINCSELRLNHYPACRVDDLREGVTNRISEHTDFGTLTLLFQDAVGGLEIEDQKNPGVYLPVKQDNSTEMIVNVGDCLQRWTNDVLRSASHRVQLPPGFKEDRVLDRYSAAYFGKPNRDQSVAALEQFISDEQPQRYDPNMTALQYNQKKLSLTY</sequence>
<dbReference type="OrthoDB" id="288590at2759"/>
<dbReference type="Pfam" id="PF14226">
    <property type="entry name" value="DIOX_N"/>
    <property type="match status" value="1"/>
</dbReference>
<dbReference type="PROSITE" id="PS51471">
    <property type="entry name" value="FE2OG_OXY"/>
    <property type="match status" value="1"/>
</dbReference>
<keyword evidence="2" id="KW-0479">Metal-binding</keyword>
<dbReference type="InterPro" id="IPR005123">
    <property type="entry name" value="Oxoglu/Fe-dep_dioxygenase_dom"/>
</dbReference>
<organism evidence="4 5">
    <name type="scientific">Elaphomyces granulatus</name>
    <dbReference type="NCBI Taxonomy" id="519963"/>
    <lineage>
        <taxon>Eukaryota</taxon>
        <taxon>Fungi</taxon>
        <taxon>Dikarya</taxon>
        <taxon>Ascomycota</taxon>
        <taxon>Pezizomycotina</taxon>
        <taxon>Eurotiomycetes</taxon>
        <taxon>Eurotiomycetidae</taxon>
        <taxon>Eurotiales</taxon>
        <taxon>Elaphomycetaceae</taxon>
        <taxon>Elaphomyces</taxon>
    </lineage>
</organism>
<reference evidence="4 5" key="1">
    <citation type="journal article" date="2015" name="Environ. Microbiol.">
        <title>Metagenome sequence of Elaphomyces granulatus from sporocarp tissue reveals Ascomycota ectomycorrhizal fingerprints of genome expansion and a Proteobacteria-rich microbiome.</title>
        <authorList>
            <person name="Quandt C.A."/>
            <person name="Kohler A."/>
            <person name="Hesse C.N."/>
            <person name="Sharpton T.J."/>
            <person name="Martin F."/>
            <person name="Spatafora J.W."/>
        </authorList>
    </citation>
    <scope>NUCLEOTIDE SEQUENCE [LARGE SCALE GENOMIC DNA]</scope>
    <source>
        <strain evidence="4 5">OSC145934</strain>
    </source>
</reference>
<dbReference type="Pfam" id="PF03171">
    <property type="entry name" value="2OG-FeII_Oxy"/>
    <property type="match status" value="1"/>
</dbReference>
<evidence type="ECO:0000259" key="3">
    <source>
        <dbReference type="PROSITE" id="PS51471"/>
    </source>
</evidence>